<name>A0A6J5L4K9_9CAUD</name>
<proteinExistence type="predicted"/>
<sequence length="222" mass="23063">MSTLLDFSTLLGCEKLKTAMKLCAVGALPLAVRSNIGSVGVDLLVRGLPLVLSADTVPPSATNGGRPYVKAPMPAGATYDDALDALRTFAQQAQGGVLYLPDFASWPDGVVDDWMAGHAENLGACAVVFRVLRGDAAAWERARGLCVLALDHVVGPDASLEPGPNSVQVRAEIAAAARLWLDCPQVAEVSDNEGLAACALAALRGRRGPTSADWHAAGQFTC</sequence>
<organism evidence="1">
    <name type="scientific">uncultured Caudovirales phage</name>
    <dbReference type="NCBI Taxonomy" id="2100421"/>
    <lineage>
        <taxon>Viruses</taxon>
        <taxon>Duplodnaviria</taxon>
        <taxon>Heunggongvirae</taxon>
        <taxon>Uroviricota</taxon>
        <taxon>Caudoviricetes</taxon>
        <taxon>Peduoviridae</taxon>
        <taxon>Maltschvirus</taxon>
        <taxon>Maltschvirus maltsch</taxon>
    </lineage>
</organism>
<gene>
    <name evidence="1" type="ORF">UFOVP114_17</name>
</gene>
<protein>
    <submittedName>
        <fullName evidence="1">Uncharacterized protein</fullName>
    </submittedName>
</protein>
<dbReference type="EMBL" id="LR796230">
    <property type="protein sequence ID" value="CAB4128216.1"/>
    <property type="molecule type" value="Genomic_DNA"/>
</dbReference>
<accession>A0A6J5L4K9</accession>
<reference evidence="1" key="1">
    <citation type="submission" date="2020-04" db="EMBL/GenBank/DDBJ databases">
        <authorList>
            <person name="Chiriac C."/>
            <person name="Salcher M."/>
            <person name="Ghai R."/>
            <person name="Kavagutti S V."/>
        </authorList>
    </citation>
    <scope>NUCLEOTIDE SEQUENCE</scope>
</reference>
<evidence type="ECO:0000313" key="1">
    <source>
        <dbReference type="EMBL" id="CAB4128216.1"/>
    </source>
</evidence>